<dbReference type="GO" id="GO:0005886">
    <property type="term" value="C:plasma membrane"/>
    <property type="evidence" value="ECO:0007669"/>
    <property type="project" value="UniProtKB-SubCell"/>
</dbReference>
<protein>
    <submittedName>
        <fullName evidence="12">P-loop containing nucleoside triphosphate hydrolase protein</fullName>
    </submittedName>
</protein>
<keyword evidence="8 9" id="KW-0472">Membrane</keyword>
<name>A0AAD8XCN8_GLOAC</name>
<dbReference type="PANTHER" id="PTHR24223">
    <property type="entry name" value="ATP-BINDING CASSETTE SUB-FAMILY C"/>
    <property type="match status" value="1"/>
</dbReference>
<dbReference type="InterPro" id="IPR036640">
    <property type="entry name" value="ABC1_TM_sf"/>
</dbReference>
<dbReference type="PROSITE" id="PS00211">
    <property type="entry name" value="ABC_TRANSPORTER_1"/>
    <property type="match status" value="1"/>
</dbReference>
<dbReference type="GO" id="GO:0016887">
    <property type="term" value="F:ATP hydrolysis activity"/>
    <property type="evidence" value="ECO:0007669"/>
    <property type="project" value="InterPro"/>
</dbReference>
<dbReference type="RefSeq" id="XP_060358960.1">
    <property type="nucleotide sequence ID" value="XM_060506398.1"/>
</dbReference>
<keyword evidence="3" id="KW-1003">Cell membrane</keyword>
<reference evidence="12" key="1">
    <citation type="submission" date="2021-12" db="EMBL/GenBank/DDBJ databases">
        <title>Comparative genomics, transcriptomics and evolutionary studies reveal genomic signatures of adaptation to plant cell wall in hemibiotrophic fungi.</title>
        <authorList>
            <consortium name="DOE Joint Genome Institute"/>
            <person name="Baroncelli R."/>
            <person name="Diaz J.F."/>
            <person name="Benocci T."/>
            <person name="Peng M."/>
            <person name="Battaglia E."/>
            <person name="Haridas S."/>
            <person name="Andreopoulos W."/>
            <person name="Labutti K."/>
            <person name="Pangilinan J."/>
            <person name="Floch G.L."/>
            <person name="Makela M.R."/>
            <person name="Henrissat B."/>
            <person name="Grigoriev I.V."/>
            <person name="Crouch J.A."/>
            <person name="De Vries R.P."/>
            <person name="Sukno S.A."/>
            <person name="Thon M.R."/>
        </authorList>
    </citation>
    <scope>NUCLEOTIDE SEQUENCE</scope>
    <source>
        <strain evidence="12">CBS 112980</strain>
    </source>
</reference>
<dbReference type="Pfam" id="PF00664">
    <property type="entry name" value="ABC_membrane"/>
    <property type="match status" value="1"/>
</dbReference>
<feature type="transmembrane region" description="Helical" evidence="9">
    <location>
        <begin position="200"/>
        <end position="219"/>
    </location>
</feature>
<dbReference type="SUPFAM" id="SSF90123">
    <property type="entry name" value="ABC transporter transmembrane region"/>
    <property type="match status" value="1"/>
</dbReference>
<evidence type="ECO:0000256" key="1">
    <source>
        <dbReference type="ARBA" id="ARBA00004651"/>
    </source>
</evidence>
<feature type="transmembrane region" description="Helical" evidence="9">
    <location>
        <begin position="13"/>
        <end position="40"/>
    </location>
</feature>
<dbReference type="GeneID" id="85390297"/>
<feature type="domain" description="ABC transporter" evidence="10">
    <location>
        <begin position="294"/>
        <end position="526"/>
    </location>
</feature>
<evidence type="ECO:0000259" key="10">
    <source>
        <dbReference type="PROSITE" id="PS50893"/>
    </source>
</evidence>
<evidence type="ECO:0000313" key="12">
    <source>
        <dbReference type="EMBL" id="KAK1710900.1"/>
    </source>
</evidence>
<gene>
    <name evidence="12" type="ORF">BDZ83DRAFT_591087</name>
</gene>
<dbReference type="GO" id="GO:0005524">
    <property type="term" value="F:ATP binding"/>
    <property type="evidence" value="ECO:0007669"/>
    <property type="project" value="UniProtKB-KW"/>
</dbReference>
<dbReference type="CDD" id="cd03244">
    <property type="entry name" value="ABCC_MRP_domain2"/>
    <property type="match status" value="1"/>
</dbReference>
<dbReference type="PROSITE" id="PS50893">
    <property type="entry name" value="ABC_TRANSPORTER_2"/>
    <property type="match status" value="1"/>
</dbReference>
<evidence type="ECO:0000256" key="4">
    <source>
        <dbReference type="ARBA" id="ARBA00022692"/>
    </source>
</evidence>
<evidence type="ECO:0000256" key="8">
    <source>
        <dbReference type="ARBA" id="ARBA00023136"/>
    </source>
</evidence>
<dbReference type="GO" id="GO:0140359">
    <property type="term" value="F:ABC-type transporter activity"/>
    <property type="evidence" value="ECO:0007669"/>
    <property type="project" value="InterPro"/>
</dbReference>
<keyword evidence="2" id="KW-0813">Transport</keyword>
<dbReference type="Proteomes" id="UP001244207">
    <property type="component" value="Unassembled WGS sequence"/>
</dbReference>
<proteinExistence type="predicted"/>
<evidence type="ECO:0000256" key="7">
    <source>
        <dbReference type="ARBA" id="ARBA00022989"/>
    </source>
</evidence>
<comment type="subcellular location">
    <subcellularLocation>
        <location evidence="1">Cell membrane</location>
        <topology evidence="1">Multi-pass membrane protein</topology>
    </subcellularLocation>
</comment>
<comment type="caution">
    <text evidence="12">The sequence shown here is derived from an EMBL/GenBank/DDBJ whole genome shotgun (WGS) entry which is preliminary data.</text>
</comment>
<evidence type="ECO:0000256" key="9">
    <source>
        <dbReference type="SAM" id="Phobius"/>
    </source>
</evidence>
<feature type="domain" description="ABC transmembrane type-1" evidence="11">
    <location>
        <begin position="1"/>
        <end position="257"/>
    </location>
</feature>
<organism evidence="12 13">
    <name type="scientific">Glomerella acutata</name>
    <name type="common">Colletotrichum acutatum</name>
    <dbReference type="NCBI Taxonomy" id="27357"/>
    <lineage>
        <taxon>Eukaryota</taxon>
        <taxon>Fungi</taxon>
        <taxon>Dikarya</taxon>
        <taxon>Ascomycota</taxon>
        <taxon>Pezizomycotina</taxon>
        <taxon>Sordariomycetes</taxon>
        <taxon>Hypocreomycetidae</taxon>
        <taxon>Glomerellales</taxon>
        <taxon>Glomerellaceae</taxon>
        <taxon>Colletotrichum</taxon>
        <taxon>Colletotrichum acutatum species complex</taxon>
    </lineage>
</organism>
<keyword evidence="12" id="KW-0378">Hydrolase</keyword>
<dbReference type="InterPro" id="IPR003593">
    <property type="entry name" value="AAA+_ATPase"/>
</dbReference>
<evidence type="ECO:0000256" key="6">
    <source>
        <dbReference type="ARBA" id="ARBA00022840"/>
    </source>
</evidence>
<dbReference type="PROSITE" id="PS50929">
    <property type="entry name" value="ABC_TM1F"/>
    <property type="match status" value="1"/>
</dbReference>
<feature type="transmembrane region" description="Helical" evidence="9">
    <location>
        <begin position="119"/>
        <end position="136"/>
    </location>
</feature>
<keyword evidence="5" id="KW-0547">Nucleotide-binding</keyword>
<dbReference type="SMART" id="SM00382">
    <property type="entry name" value="AAA"/>
    <property type="match status" value="1"/>
</dbReference>
<dbReference type="Gene3D" id="3.40.50.300">
    <property type="entry name" value="P-loop containing nucleotide triphosphate hydrolases"/>
    <property type="match status" value="1"/>
</dbReference>
<dbReference type="InterPro" id="IPR017871">
    <property type="entry name" value="ABC_transporter-like_CS"/>
</dbReference>
<sequence>WTSETITRGNERLAFYLAIYASMRLVAVLAFLCASSYFMLKIVPRSARKFHSTLLETVLNAPVSFFDVVDIGETCNRFSQDLQLIDTELPLALISTTLSLISCIVQFVVIIIGSQYTGITMPFIFVAILLVQRFYLRTSRRLRILDIESRGPVLSHFLDFISGGPTIRAFAWAEQYISRATQALEECQKPFYGLAFAQQWLNLVLDLLNAGVAIIVVSIAVNTNMYSSGLTGLALLGIVGFGQNVKSFISTWTALELAMGAVARIQYLETTTASEQLPAEKETPPPYWPSAGHIVFEAVEASYRSDLPPALKGISFQVFPGQRLGIYGRTGSGKSSIVSALLRLINTSAGTIWIDGVDISTIPRNELRRRLITLPQEPFLAHGTVRSNLDPSGAHTDKELVTILIKFRLWNASRLPDGLGTELTDASFSHGQQQLFCLAQATLRTDGRILIMDESTSYVDQETDELMQHLLREALPHCKTIFIAHKIQTILDHDLVAVIDNGSVVELDSPAALLSREDSIFSELCRLSPAPR</sequence>
<dbReference type="SUPFAM" id="SSF52540">
    <property type="entry name" value="P-loop containing nucleoside triphosphate hydrolases"/>
    <property type="match status" value="1"/>
</dbReference>
<evidence type="ECO:0000313" key="13">
    <source>
        <dbReference type="Proteomes" id="UP001244207"/>
    </source>
</evidence>
<dbReference type="Pfam" id="PF00005">
    <property type="entry name" value="ABC_tran"/>
    <property type="match status" value="1"/>
</dbReference>
<evidence type="ECO:0000256" key="3">
    <source>
        <dbReference type="ARBA" id="ARBA00022475"/>
    </source>
</evidence>
<keyword evidence="13" id="KW-1185">Reference proteome</keyword>
<keyword evidence="4 9" id="KW-0812">Transmembrane</keyword>
<keyword evidence="6" id="KW-0067">ATP-binding</keyword>
<evidence type="ECO:0000256" key="2">
    <source>
        <dbReference type="ARBA" id="ARBA00022448"/>
    </source>
</evidence>
<evidence type="ECO:0000256" key="5">
    <source>
        <dbReference type="ARBA" id="ARBA00022741"/>
    </source>
</evidence>
<dbReference type="AlphaFoldDB" id="A0AAD8XCN8"/>
<dbReference type="InterPro" id="IPR003439">
    <property type="entry name" value="ABC_transporter-like_ATP-bd"/>
</dbReference>
<feature type="transmembrane region" description="Helical" evidence="9">
    <location>
        <begin position="89"/>
        <end position="113"/>
    </location>
</feature>
<dbReference type="FunFam" id="3.40.50.300:FF:000838">
    <property type="entry name" value="ABC multidrug transporter (Eurofung)"/>
    <property type="match status" value="1"/>
</dbReference>
<dbReference type="InterPro" id="IPR050173">
    <property type="entry name" value="ABC_transporter_C-like"/>
</dbReference>
<evidence type="ECO:0000259" key="11">
    <source>
        <dbReference type="PROSITE" id="PS50929"/>
    </source>
</evidence>
<dbReference type="Gene3D" id="1.20.1560.10">
    <property type="entry name" value="ABC transporter type 1, transmembrane domain"/>
    <property type="match status" value="1"/>
</dbReference>
<dbReference type="InterPro" id="IPR011527">
    <property type="entry name" value="ABC1_TM_dom"/>
</dbReference>
<dbReference type="PANTHER" id="PTHR24223:SF399">
    <property type="entry name" value="ABC TRANSPORTER ATNG"/>
    <property type="match status" value="1"/>
</dbReference>
<feature type="non-terminal residue" evidence="12">
    <location>
        <position position="532"/>
    </location>
</feature>
<keyword evidence="7 9" id="KW-1133">Transmembrane helix</keyword>
<dbReference type="InterPro" id="IPR044726">
    <property type="entry name" value="ABCC_6TM_D2"/>
</dbReference>
<accession>A0AAD8XCN8</accession>
<dbReference type="InterPro" id="IPR027417">
    <property type="entry name" value="P-loop_NTPase"/>
</dbReference>
<dbReference type="CDD" id="cd18580">
    <property type="entry name" value="ABC_6TM_ABCC_D2"/>
    <property type="match status" value="1"/>
</dbReference>
<dbReference type="EMBL" id="JAHMHS010000165">
    <property type="protein sequence ID" value="KAK1710900.1"/>
    <property type="molecule type" value="Genomic_DNA"/>
</dbReference>